<evidence type="ECO:0000256" key="9">
    <source>
        <dbReference type="PROSITE-ProRule" id="PRU00042"/>
    </source>
</evidence>
<protein>
    <submittedName>
        <fullName evidence="12">Regulatory protein MIG2</fullName>
    </submittedName>
</protein>
<dbReference type="GO" id="GO:1900436">
    <property type="term" value="P:positive regulation of filamentous growth of a population of unicellular organisms in response to starvation"/>
    <property type="evidence" value="ECO:0007669"/>
    <property type="project" value="EnsemblFungi"/>
</dbReference>
<dbReference type="PANTHER" id="PTHR47428:SF1">
    <property type="entry name" value="REGULATORY PROTEIN MIG1-RELATED"/>
    <property type="match status" value="1"/>
</dbReference>
<dbReference type="InterPro" id="IPR051007">
    <property type="entry name" value="creA/MIG_C2H2-ZnF"/>
</dbReference>
<keyword evidence="3" id="KW-0677">Repeat</keyword>
<evidence type="ECO:0000313" key="12">
    <source>
        <dbReference type="EMBL" id="KTB02497.1"/>
    </source>
</evidence>
<dbReference type="GO" id="GO:0008270">
    <property type="term" value="F:zinc ion binding"/>
    <property type="evidence" value="ECO:0007669"/>
    <property type="project" value="UniProtKB-KW"/>
</dbReference>
<dbReference type="Proteomes" id="UP000054886">
    <property type="component" value="Unassembled WGS sequence"/>
</dbReference>
<sequence>MAKRPVRLPSDNKERPFKCEHCSRGFHRLEHKKRHMRTHTGEKPHGCSFPGCGKSFSRSDELKRHNRTHTGVSQKKKKTKGKGAKIQDPMAGEEKLVELVNVQFPVPYTSVQNGETNISPPIPGSQPISIPIANPLPHPTSGVYFNVQPGTSPLVAIAQQQLGMVNYHGYPTVAASESITPVPILSTSASSVALSDMSHTSSAFSNIGGGHSGAGSLSTSPSSMNDVYLNCNSNNLPHKVNNTTNPCAPTLPPVINITNSAVGYNNVLNSLQNKTSKANSRVTKAEKGGPLLSTSPIDIKPLSTNNSSTSLVALLKSDASLAPLKKGPLQLASSTRSTAKYLDGVSDGDDNRYYSQGDEDQDDDTDTCTTPRENIKITLPPLSNLIKGIEIFNGQA</sequence>
<evidence type="ECO:0000256" key="1">
    <source>
        <dbReference type="ARBA" id="ARBA00004123"/>
    </source>
</evidence>
<dbReference type="AlphaFoldDB" id="A0A0W0CSC2"/>
<keyword evidence="5" id="KW-0862">Zinc</keyword>
<evidence type="ECO:0000256" key="2">
    <source>
        <dbReference type="ARBA" id="ARBA00022723"/>
    </source>
</evidence>
<accession>A0A0W0CSC2</accession>
<gene>
    <name evidence="12" type="ORF">AO440_003645</name>
</gene>
<dbReference type="GO" id="GO:0005739">
    <property type="term" value="C:mitochondrion"/>
    <property type="evidence" value="ECO:0007669"/>
    <property type="project" value="EnsemblFungi"/>
</dbReference>
<dbReference type="GO" id="GO:0000978">
    <property type="term" value="F:RNA polymerase II cis-regulatory region sequence-specific DNA binding"/>
    <property type="evidence" value="ECO:0007669"/>
    <property type="project" value="EnsemblFungi"/>
</dbReference>
<reference evidence="12 13" key="1">
    <citation type="submission" date="2015-10" db="EMBL/GenBank/DDBJ databases">
        <title>Draft genomes sequences of Candida glabrata isolates 1A, 1B, 2A, 2B, 3A and 3B.</title>
        <authorList>
            <person name="Haavelsrud O.E."/>
            <person name="Gaustad P."/>
        </authorList>
    </citation>
    <scope>NUCLEOTIDE SEQUENCE [LARGE SCALE GENOMIC DNA]</scope>
    <source>
        <strain evidence="12">910700640</strain>
    </source>
</reference>
<dbReference type="VEuPathDB" id="FungiDB:GVI51_K09207"/>
<keyword evidence="4 9" id="KW-0863">Zinc-finger</keyword>
<dbReference type="SMART" id="SM00355">
    <property type="entry name" value="ZnF_C2H2"/>
    <property type="match status" value="2"/>
</dbReference>
<evidence type="ECO:0000313" key="13">
    <source>
        <dbReference type="Proteomes" id="UP000054886"/>
    </source>
</evidence>
<evidence type="ECO:0000256" key="8">
    <source>
        <dbReference type="ARBA" id="ARBA00023242"/>
    </source>
</evidence>
<dbReference type="GO" id="GO:0045944">
    <property type="term" value="P:positive regulation of transcription by RNA polymerase II"/>
    <property type="evidence" value="ECO:0007669"/>
    <property type="project" value="EnsemblFungi"/>
</dbReference>
<dbReference type="GO" id="GO:0000433">
    <property type="term" value="P:carbon catabolite repression of transcription from RNA polymerase II promoter by glucose"/>
    <property type="evidence" value="ECO:0007669"/>
    <property type="project" value="TreeGrafter"/>
</dbReference>
<keyword evidence="6" id="KW-0805">Transcription regulation</keyword>
<proteinExistence type="predicted"/>
<dbReference type="SUPFAM" id="SSF57667">
    <property type="entry name" value="beta-beta-alpha zinc fingers"/>
    <property type="match status" value="2"/>
</dbReference>
<evidence type="ECO:0000256" key="10">
    <source>
        <dbReference type="SAM" id="MobiDB-lite"/>
    </source>
</evidence>
<dbReference type="VEuPathDB" id="FungiDB:CAGL0K09372g"/>
<dbReference type="PROSITE" id="PS50157">
    <property type="entry name" value="ZINC_FINGER_C2H2_2"/>
    <property type="match status" value="2"/>
</dbReference>
<feature type="domain" description="C2H2-type" evidence="11">
    <location>
        <begin position="17"/>
        <end position="44"/>
    </location>
</feature>
<dbReference type="VEuPathDB" id="FungiDB:B1J91_K09372g"/>
<dbReference type="Pfam" id="PF00096">
    <property type="entry name" value="zf-C2H2"/>
    <property type="match status" value="1"/>
</dbReference>
<comment type="subcellular location">
    <subcellularLocation>
        <location evidence="1">Nucleus</location>
    </subcellularLocation>
</comment>
<dbReference type="InterPro" id="IPR036236">
    <property type="entry name" value="Znf_C2H2_sf"/>
</dbReference>
<evidence type="ECO:0000256" key="4">
    <source>
        <dbReference type="ARBA" id="ARBA00022771"/>
    </source>
</evidence>
<feature type="domain" description="C2H2-type" evidence="11">
    <location>
        <begin position="45"/>
        <end position="74"/>
    </location>
</feature>
<dbReference type="EMBL" id="LLZZ01000124">
    <property type="protein sequence ID" value="KTB02497.1"/>
    <property type="molecule type" value="Genomic_DNA"/>
</dbReference>
<organism evidence="12 13">
    <name type="scientific">Candida glabrata</name>
    <name type="common">Yeast</name>
    <name type="synonym">Torulopsis glabrata</name>
    <dbReference type="NCBI Taxonomy" id="5478"/>
    <lineage>
        <taxon>Eukaryota</taxon>
        <taxon>Fungi</taxon>
        <taxon>Dikarya</taxon>
        <taxon>Ascomycota</taxon>
        <taxon>Saccharomycotina</taxon>
        <taxon>Saccharomycetes</taxon>
        <taxon>Saccharomycetales</taxon>
        <taxon>Saccharomycetaceae</taxon>
        <taxon>Nakaseomyces</taxon>
    </lineage>
</organism>
<keyword evidence="2" id="KW-0479">Metal-binding</keyword>
<dbReference type="GO" id="GO:0005634">
    <property type="term" value="C:nucleus"/>
    <property type="evidence" value="ECO:0007669"/>
    <property type="project" value="UniProtKB-SubCell"/>
</dbReference>
<feature type="compositionally biased region" description="Basic residues" evidence="10">
    <location>
        <begin position="64"/>
        <end position="83"/>
    </location>
</feature>
<evidence type="ECO:0000256" key="6">
    <source>
        <dbReference type="ARBA" id="ARBA00023015"/>
    </source>
</evidence>
<dbReference type="VEuPathDB" id="FungiDB:GWK60_K09163"/>
<dbReference type="InterPro" id="IPR013087">
    <property type="entry name" value="Znf_C2H2_type"/>
</dbReference>
<feature type="region of interest" description="Disordered" evidence="10">
    <location>
        <begin position="58"/>
        <end position="87"/>
    </location>
</feature>
<evidence type="ECO:0000259" key="11">
    <source>
        <dbReference type="PROSITE" id="PS50157"/>
    </source>
</evidence>
<evidence type="ECO:0000256" key="7">
    <source>
        <dbReference type="ARBA" id="ARBA00023163"/>
    </source>
</evidence>
<dbReference type="FunFam" id="3.30.160.60:FF:000446">
    <property type="entry name" value="Zinc finger protein"/>
    <property type="match status" value="1"/>
</dbReference>
<dbReference type="FunFam" id="3.30.160.60:FF:000018">
    <property type="entry name" value="Krueppel-like factor 15"/>
    <property type="match status" value="1"/>
</dbReference>
<name>A0A0W0CSC2_CANGB</name>
<dbReference type="PANTHER" id="PTHR47428">
    <property type="entry name" value="REGULATORY PROTEIN MIG1-RELATED"/>
    <property type="match status" value="1"/>
</dbReference>
<dbReference type="GO" id="GO:0001227">
    <property type="term" value="F:DNA-binding transcription repressor activity, RNA polymerase II-specific"/>
    <property type="evidence" value="ECO:0007669"/>
    <property type="project" value="EnsemblFungi"/>
</dbReference>
<dbReference type="PROSITE" id="PS00028">
    <property type="entry name" value="ZINC_FINGER_C2H2_1"/>
    <property type="match status" value="2"/>
</dbReference>
<dbReference type="Gene3D" id="3.30.160.60">
    <property type="entry name" value="Classic Zinc Finger"/>
    <property type="match status" value="2"/>
</dbReference>
<evidence type="ECO:0000256" key="5">
    <source>
        <dbReference type="ARBA" id="ARBA00022833"/>
    </source>
</evidence>
<comment type="caution">
    <text evidence="12">The sequence shown here is derived from an EMBL/GenBank/DDBJ whole genome shotgun (WGS) entry which is preliminary data.</text>
</comment>
<feature type="region of interest" description="Disordered" evidence="10">
    <location>
        <begin position="342"/>
        <end position="368"/>
    </location>
</feature>
<feature type="compositionally biased region" description="Acidic residues" evidence="10">
    <location>
        <begin position="357"/>
        <end position="366"/>
    </location>
</feature>
<evidence type="ECO:0000256" key="3">
    <source>
        <dbReference type="ARBA" id="ARBA00022737"/>
    </source>
</evidence>
<keyword evidence="7" id="KW-0804">Transcription</keyword>
<keyword evidence="8" id="KW-0539">Nucleus</keyword>